<sequence length="203" mass="23614">MTYTGGPLNELNGKMGISAPFRSVPIMKLIRTHKPLSKDALVQLIAYHYTNECPCGIKSQGTVEMFGRNLYESQLVYWKEYRYSLKECIQWEYDLFVVQSLKGGTIEKKAIDDFNGVLKDFSFEEAEGFLDEDLRIDIIIKRNAIEVGGIQVKPLTFKSMRQEVISFNKKANQKWCKPVFYLYYDKGEHFINRDDIVKEIQNL</sequence>
<evidence type="ECO:0000313" key="2">
    <source>
        <dbReference type="Proteomes" id="UP000541857"/>
    </source>
</evidence>
<dbReference type="RefSeq" id="WP_182205273.1">
    <property type="nucleotide sequence ID" value="NZ_JACGLT010000006.1"/>
</dbReference>
<protein>
    <submittedName>
        <fullName evidence="1">Uncharacterized protein</fullName>
    </submittedName>
</protein>
<evidence type="ECO:0000313" key="1">
    <source>
        <dbReference type="EMBL" id="MBA6152967.1"/>
    </source>
</evidence>
<gene>
    <name evidence="1" type="ORF">H3Z82_09550</name>
</gene>
<proteinExistence type="predicted"/>
<dbReference type="EMBL" id="JACGLT010000006">
    <property type="protein sequence ID" value="MBA6152967.1"/>
    <property type="molecule type" value="Genomic_DNA"/>
</dbReference>
<keyword evidence="2" id="KW-1185">Reference proteome</keyword>
<name>A0A7W2R3L3_9FLAO</name>
<organism evidence="1 2">
    <name type="scientific">Gelidibacter maritimus</name>
    <dbReference type="NCBI Taxonomy" id="2761487"/>
    <lineage>
        <taxon>Bacteria</taxon>
        <taxon>Pseudomonadati</taxon>
        <taxon>Bacteroidota</taxon>
        <taxon>Flavobacteriia</taxon>
        <taxon>Flavobacteriales</taxon>
        <taxon>Flavobacteriaceae</taxon>
        <taxon>Gelidibacter</taxon>
    </lineage>
</organism>
<comment type="caution">
    <text evidence="1">The sequence shown here is derived from an EMBL/GenBank/DDBJ whole genome shotgun (WGS) entry which is preliminary data.</text>
</comment>
<dbReference type="Proteomes" id="UP000541857">
    <property type="component" value="Unassembled WGS sequence"/>
</dbReference>
<dbReference type="AlphaFoldDB" id="A0A7W2R3L3"/>
<accession>A0A7W2R3L3</accession>
<reference evidence="1 2" key="1">
    <citation type="submission" date="2020-07" db="EMBL/GenBank/DDBJ databases">
        <title>Bacterium isolated from marine sediment.</title>
        <authorList>
            <person name="Shang D."/>
        </authorList>
    </citation>
    <scope>NUCLEOTIDE SEQUENCE [LARGE SCALE GENOMIC DNA]</scope>
    <source>
        <strain evidence="1 2">F6074</strain>
    </source>
</reference>